<dbReference type="GO" id="GO:0003677">
    <property type="term" value="F:DNA binding"/>
    <property type="evidence" value="ECO:0007669"/>
    <property type="project" value="InterPro"/>
</dbReference>
<dbReference type="PANTHER" id="PTHR22683">
    <property type="entry name" value="SPORULATION PROTEIN RELATED"/>
    <property type="match status" value="1"/>
</dbReference>
<sequence>MSTTPDTNIVFRPVVVRTPAWITLTVWLWRLLVAVVKTVWRHPVACSGLGLSAGSVYALGVHTSALLFITAVCAVVVWAAIEPVSCSRRFKWPAVAWWRWMWVYRRRWRGVMAVAGLGRSIRGRVYLPELVKVSCDRWADRVRVRLLKGQDAEEWAARSGNLAHGFGAVSCRIEVPKPGWVLLTFPRRDALAQVINDLPYTGRPVVDAVHIGLREDGLPFYLKLHGTHVLIAGATGSGKGSWEWAIVGALRPAVREGIAQVWGLDPKRMELSYGRALFSRYAATPVECAELLEAAVATMQERADRYAGVRRDHEATMDDPFIVVMVDEIAFLTAYVPDKQIRARVMAALATLTTQGRSVGVCVVAALQDPRKDVLSIRNLFPDRVALRLDEAEQVDMVLGDGARDRGALADQIPRDPRDPSVGAGVGYVRVEGAPTPIRVRAMYVRDFDIRRMVLREAGVLSHPSRDDTPRLASDDTPDLRTDRREGDRA</sequence>
<organism evidence="7 8">
    <name type="scientific">Thermocatellispora tengchongensis</name>
    <dbReference type="NCBI Taxonomy" id="1073253"/>
    <lineage>
        <taxon>Bacteria</taxon>
        <taxon>Bacillati</taxon>
        <taxon>Actinomycetota</taxon>
        <taxon>Actinomycetes</taxon>
        <taxon>Streptosporangiales</taxon>
        <taxon>Streptosporangiaceae</taxon>
        <taxon>Thermocatellispora</taxon>
    </lineage>
</organism>
<dbReference type="RefSeq" id="WP_312923389.1">
    <property type="nucleotide sequence ID" value="NZ_BAABIX010000006.1"/>
</dbReference>
<dbReference type="AlphaFoldDB" id="A0A840P3P3"/>
<evidence type="ECO:0000259" key="6">
    <source>
        <dbReference type="PROSITE" id="PS50901"/>
    </source>
</evidence>
<keyword evidence="1 3" id="KW-0547">Nucleotide-binding</keyword>
<name>A0A840P3P3_9ACTN</name>
<evidence type="ECO:0000256" key="3">
    <source>
        <dbReference type="PROSITE-ProRule" id="PRU00289"/>
    </source>
</evidence>
<proteinExistence type="predicted"/>
<keyword evidence="8" id="KW-1185">Reference proteome</keyword>
<dbReference type="EMBL" id="JACHGN010000001">
    <property type="protein sequence ID" value="MBB5130665.1"/>
    <property type="molecule type" value="Genomic_DNA"/>
</dbReference>
<dbReference type="GO" id="GO:0005524">
    <property type="term" value="F:ATP binding"/>
    <property type="evidence" value="ECO:0007669"/>
    <property type="project" value="UniProtKB-UniRule"/>
</dbReference>
<feature type="transmembrane region" description="Helical" evidence="5">
    <location>
        <begin position="56"/>
        <end position="81"/>
    </location>
</feature>
<dbReference type="SUPFAM" id="SSF52540">
    <property type="entry name" value="P-loop containing nucleoside triphosphate hydrolases"/>
    <property type="match status" value="1"/>
</dbReference>
<evidence type="ECO:0000313" key="7">
    <source>
        <dbReference type="EMBL" id="MBB5130665.1"/>
    </source>
</evidence>
<dbReference type="PANTHER" id="PTHR22683:SF41">
    <property type="entry name" value="DNA TRANSLOCASE FTSK"/>
    <property type="match status" value="1"/>
</dbReference>
<accession>A0A840P3P3</accession>
<comment type="caution">
    <text evidence="7">The sequence shown here is derived from an EMBL/GenBank/DDBJ whole genome shotgun (WGS) entry which is preliminary data.</text>
</comment>
<feature type="compositionally biased region" description="Basic and acidic residues" evidence="4">
    <location>
        <begin position="464"/>
        <end position="490"/>
    </location>
</feature>
<feature type="transmembrane region" description="Helical" evidence="5">
    <location>
        <begin position="20"/>
        <end position="40"/>
    </location>
</feature>
<dbReference type="Proteomes" id="UP000578449">
    <property type="component" value="Unassembled WGS sequence"/>
</dbReference>
<keyword evidence="2 3" id="KW-0067">ATP-binding</keyword>
<dbReference type="InterPro" id="IPR002543">
    <property type="entry name" value="FtsK_dom"/>
</dbReference>
<reference evidence="7 8" key="1">
    <citation type="submission" date="2020-08" db="EMBL/GenBank/DDBJ databases">
        <title>Genomic Encyclopedia of Type Strains, Phase IV (KMG-IV): sequencing the most valuable type-strain genomes for metagenomic binning, comparative biology and taxonomic classification.</title>
        <authorList>
            <person name="Goeker M."/>
        </authorList>
    </citation>
    <scope>NUCLEOTIDE SEQUENCE [LARGE SCALE GENOMIC DNA]</scope>
    <source>
        <strain evidence="7 8">DSM 45615</strain>
    </source>
</reference>
<dbReference type="PROSITE" id="PS50901">
    <property type="entry name" value="FTSK"/>
    <property type="match status" value="1"/>
</dbReference>
<keyword evidence="5" id="KW-0812">Transmembrane</keyword>
<evidence type="ECO:0000256" key="2">
    <source>
        <dbReference type="ARBA" id="ARBA00022840"/>
    </source>
</evidence>
<dbReference type="InterPro" id="IPR050206">
    <property type="entry name" value="FtsK/SpoIIIE/SftA"/>
</dbReference>
<feature type="region of interest" description="Disordered" evidence="4">
    <location>
        <begin position="461"/>
        <end position="490"/>
    </location>
</feature>
<keyword evidence="5" id="KW-1133">Transmembrane helix</keyword>
<dbReference type="Gene3D" id="3.40.50.300">
    <property type="entry name" value="P-loop containing nucleotide triphosphate hydrolases"/>
    <property type="match status" value="1"/>
</dbReference>
<evidence type="ECO:0000256" key="5">
    <source>
        <dbReference type="SAM" id="Phobius"/>
    </source>
</evidence>
<protein>
    <submittedName>
        <fullName evidence="7">S-DNA-T family DNA segregation ATPase FtsK/SpoIIIE</fullName>
    </submittedName>
</protein>
<dbReference type="InterPro" id="IPR027417">
    <property type="entry name" value="P-loop_NTPase"/>
</dbReference>
<feature type="domain" description="FtsK" evidence="6">
    <location>
        <begin position="217"/>
        <end position="396"/>
    </location>
</feature>
<gene>
    <name evidence="7" type="ORF">HNP84_000353</name>
</gene>
<evidence type="ECO:0000313" key="8">
    <source>
        <dbReference type="Proteomes" id="UP000578449"/>
    </source>
</evidence>
<feature type="binding site" evidence="3">
    <location>
        <begin position="233"/>
        <end position="240"/>
    </location>
    <ligand>
        <name>ATP</name>
        <dbReference type="ChEBI" id="CHEBI:30616"/>
    </ligand>
</feature>
<keyword evidence="5" id="KW-0472">Membrane</keyword>
<evidence type="ECO:0000256" key="4">
    <source>
        <dbReference type="SAM" id="MobiDB-lite"/>
    </source>
</evidence>
<evidence type="ECO:0000256" key="1">
    <source>
        <dbReference type="ARBA" id="ARBA00022741"/>
    </source>
</evidence>